<dbReference type="InterPro" id="IPR051199">
    <property type="entry name" value="LPS_LOS_Heptosyltrfase"/>
</dbReference>
<dbReference type="EMBL" id="QEKY01000004">
    <property type="protein sequence ID" value="PVZ12769.1"/>
    <property type="molecule type" value="Genomic_DNA"/>
</dbReference>
<name>A0A2U1FKT5_9PORP</name>
<evidence type="ECO:0000256" key="2">
    <source>
        <dbReference type="ARBA" id="ARBA00022679"/>
    </source>
</evidence>
<evidence type="ECO:0000313" key="4">
    <source>
        <dbReference type="Proteomes" id="UP000245462"/>
    </source>
</evidence>
<evidence type="ECO:0000313" key="3">
    <source>
        <dbReference type="EMBL" id="PVZ12769.1"/>
    </source>
</evidence>
<comment type="caution">
    <text evidence="3">The sequence shown here is derived from an EMBL/GenBank/DDBJ whole genome shotgun (WGS) entry which is preliminary data.</text>
</comment>
<accession>A0A2U1FKT5</accession>
<dbReference type="PANTHER" id="PTHR30160">
    <property type="entry name" value="TETRAACYLDISACCHARIDE 4'-KINASE-RELATED"/>
    <property type="match status" value="1"/>
</dbReference>
<reference evidence="3 4" key="1">
    <citation type="submission" date="2018-04" db="EMBL/GenBank/DDBJ databases">
        <title>Genomic Encyclopedia of Type Strains, Phase IV (KMG-IV): sequencing the most valuable type-strain genomes for metagenomic binning, comparative biology and taxonomic classification.</title>
        <authorList>
            <person name="Goeker M."/>
        </authorList>
    </citation>
    <scope>NUCLEOTIDE SEQUENCE [LARGE SCALE GENOMIC DNA]</scope>
    <source>
        <strain evidence="3 4">DSM 28520</strain>
    </source>
</reference>
<keyword evidence="1" id="KW-0328">Glycosyltransferase</keyword>
<keyword evidence="2 3" id="KW-0808">Transferase</keyword>
<protein>
    <submittedName>
        <fullName evidence="3">ADP-heptose:LPS heptosyltransferase</fullName>
    </submittedName>
</protein>
<proteinExistence type="predicted"/>
<dbReference type="CDD" id="cd03789">
    <property type="entry name" value="GT9_LPS_heptosyltransferase"/>
    <property type="match status" value="1"/>
</dbReference>
<sequence length="350" mass="39394">MAHYLVVRLSAIGDVAMTIPVLYAVAKAYPQHSFTLLTQPFLTSLLIDPPSNLEGMGIDIKHEESSLPGLLTYIGRLKEERFDYVIDLHNVLRSRIIRTYLRFFGVKSFHLKKPRRQLRRLTARPPKQLRPLTSVIDRYAQVFAQAGLDIRPPYPIIFDGTDNTNAELSIVEIGSGHHLVGIAPFAGHAPKTYPIEKMREVVRGLSEREDIQIFLFGGKGKERKILEQWAEELPRVVSVAGMLSLPQELSLIRSLRCMVSMDSANMHFASLVGTRVISVWCATHPAAGFLGYGQRPDDCMGVELDCRPCSVFGKKPCYRKDYACHNIEPQTIIDKIVFTLTDSISDETEN</sequence>
<organism evidence="3 4">
    <name type="scientific">Porphyromonas loveana</name>
    <dbReference type="NCBI Taxonomy" id="1884669"/>
    <lineage>
        <taxon>Bacteria</taxon>
        <taxon>Pseudomonadati</taxon>
        <taxon>Bacteroidota</taxon>
        <taxon>Bacteroidia</taxon>
        <taxon>Bacteroidales</taxon>
        <taxon>Porphyromonadaceae</taxon>
        <taxon>Porphyromonas</taxon>
    </lineage>
</organism>
<gene>
    <name evidence="3" type="ORF">C7382_10476</name>
</gene>
<dbReference type="InterPro" id="IPR002201">
    <property type="entry name" value="Glyco_trans_9"/>
</dbReference>
<dbReference type="PANTHER" id="PTHR30160:SF22">
    <property type="entry name" value="LIPOPOLYSACCHARIDE CORE BIOSYNTHESIS PROTEIN"/>
    <property type="match status" value="1"/>
</dbReference>
<keyword evidence="4" id="KW-1185">Reference proteome</keyword>
<dbReference type="GeneID" id="94550301"/>
<dbReference type="SUPFAM" id="SSF53756">
    <property type="entry name" value="UDP-Glycosyltransferase/glycogen phosphorylase"/>
    <property type="match status" value="1"/>
</dbReference>
<evidence type="ECO:0000256" key="1">
    <source>
        <dbReference type="ARBA" id="ARBA00022676"/>
    </source>
</evidence>
<dbReference type="RefSeq" id="WP_116678851.1">
    <property type="nucleotide sequence ID" value="NZ_JBGYVJ010000027.1"/>
</dbReference>
<dbReference type="GO" id="GO:0008713">
    <property type="term" value="F:ADP-heptose-lipopolysaccharide heptosyltransferase activity"/>
    <property type="evidence" value="ECO:0007669"/>
    <property type="project" value="TreeGrafter"/>
</dbReference>
<dbReference type="GO" id="GO:0005829">
    <property type="term" value="C:cytosol"/>
    <property type="evidence" value="ECO:0007669"/>
    <property type="project" value="TreeGrafter"/>
</dbReference>
<dbReference type="GO" id="GO:0009244">
    <property type="term" value="P:lipopolysaccharide core region biosynthetic process"/>
    <property type="evidence" value="ECO:0007669"/>
    <property type="project" value="TreeGrafter"/>
</dbReference>
<dbReference type="AlphaFoldDB" id="A0A2U1FKT5"/>
<dbReference type="OrthoDB" id="9768048at2"/>
<dbReference type="Pfam" id="PF01075">
    <property type="entry name" value="Glyco_transf_9"/>
    <property type="match status" value="1"/>
</dbReference>
<dbReference type="Gene3D" id="3.40.50.2000">
    <property type="entry name" value="Glycogen Phosphorylase B"/>
    <property type="match status" value="2"/>
</dbReference>
<dbReference type="Proteomes" id="UP000245462">
    <property type="component" value="Unassembled WGS sequence"/>
</dbReference>